<reference evidence="1" key="1">
    <citation type="submission" date="2021-10" db="EMBL/GenBank/DDBJ databases">
        <authorList>
            <person name="Dean J.D."/>
            <person name="Kim M.K."/>
            <person name="Newey C.N."/>
            <person name="Stoker T.S."/>
            <person name="Thompson D.W."/>
            <person name="Grose J.H."/>
        </authorList>
    </citation>
    <scope>NUCLEOTIDE SEQUENCE</scope>
    <source>
        <strain evidence="1">BT178</strain>
    </source>
</reference>
<dbReference type="InterPro" id="IPR018641">
    <property type="entry name" value="Trfase_1_rSAM/seldom-assoc"/>
</dbReference>
<dbReference type="EMBL" id="JAJADR010000006">
    <property type="protein sequence ID" value="MCB2410281.1"/>
    <property type="molecule type" value="Genomic_DNA"/>
</dbReference>
<dbReference type="PANTHER" id="PTHR36529:SF1">
    <property type="entry name" value="GLYCOSYLTRANSFERASE"/>
    <property type="match status" value="1"/>
</dbReference>
<comment type="caution">
    <text evidence="1">The sequence shown here is derived from an EMBL/GenBank/DDBJ whole genome shotgun (WGS) entry which is preliminary data.</text>
</comment>
<protein>
    <submittedName>
        <fullName evidence="1">TIGR04282 family arsenosugar biosynthesis glycosyltransferase</fullName>
    </submittedName>
</protein>
<evidence type="ECO:0000313" key="1">
    <source>
        <dbReference type="EMBL" id="MCB2410281.1"/>
    </source>
</evidence>
<gene>
    <name evidence="1" type="ORF">LGH74_19975</name>
</gene>
<dbReference type="PANTHER" id="PTHR36529">
    <property type="entry name" value="SLL1095 PROTEIN"/>
    <property type="match status" value="1"/>
</dbReference>
<proteinExistence type="predicted"/>
<organism evidence="1 2">
    <name type="scientific">Hymenobacter lucidus</name>
    <dbReference type="NCBI Taxonomy" id="2880930"/>
    <lineage>
        <taxon>Bacteria</taxon>
        <taxon>Pseudomonadati</taxon>
        <taxon>Bacteroidota</taxon>
        <taxon>Cytophagia</taxon>
        <taxon>Cytophagales</taxon>
        <taxon>Hymenobacteraceae</taxon>
        <taxon>Hymenobacter</taxon>
    </lineage>
</organism>
<dbReference type="InterPro" id="IPR029044">
    <property type="entry name" value="Nucleotide-diphossugar_trans"/>
</dbReference>
<dbReference type="RefSeq" id="WP_226178684.1">
    <property type="nucleotide sequence ID" value="NZ_JAJADR010000006.1"/>
</dbReference>
<dbReference type="SUPFAM" id="SSF53448">
    <property type="entry name" value="Nucleotide-diphospho-sugar transferases"/>
    <property type="match status" value="1"/>
</dbReference>
<evidence type="ECO:0000313" key="2">
    <source>
        <dbReference type="Proteomes" id="UP001165296"/>
    </source>
</evidence>
<sequence>MNQHLLVFARYPELGRVKTRLARTIGDQAALAVYEELLDHTHAVTAALPAHKTVWLAEDKTGAAPEFWPGYARQLQAGADLGARMQGAFAHSFAQGATAAIIIGTDCPDLATEHLSQAFAALLSHDVVVGPAADGGYYLLGMKVLQPAFFRDKTWSTNSVLAELLADARQLQLHVYQLPELRDIDTEQDLRAWQQGR</sequence>
<dbReference type="NCBIfam" id="TIGR04282">
    <property type="entry name" value="glyco_like_cofC"/>
    <property type="match status" value="1"/>
</dbReference>
<accession>A0ABS8AWV7</accession>
<dbReference type="Pfam" id="PF09837">
    <property type="entry name" value="DUF2064"/>
    <property type="match status" value="1"/>
</dbReference>
<keyword evidence="2" id="KW-1185">Reference proteome</keyword>
<name>A0ABS8AWV7_9BACT</name>
<dbReference type="Proteomes" id="UP001165296">
    <property type="component" value="Unassembled WGS sequence"/>
</dbReference>
<dbReference type="Gene3D" id="3.90.550.10">
    <property type="entry name" value="Spore Coat Polysaccharide Biosynthesis Protein SpsA, Chain A"/>
    <property type="match status" value="1"/>
</dbReference>